<protein>
    <recommendedName>
        <fullName evidence="1">Transposase DDE domain-containing protein</fullName>
    </recommendedName>
</protein>
<dbReference type="Pfam" id="PF13737">
    <property type="entry name" value="DDE_Tnp_1_5"/>
    <property type="match status" value="1"/>
</dbReference>
<dbReference type="STRING" id="91604.ID47_07580"/>
<dbReference type="InterPro" id="IPR025668">
    <property type="entry name" value="Tnp_DDE_dom"/>
</dbReference>
<dbReference type="RefSeq" id="WP_038465169.1">
    <property type="nucleotide sequence ID" value="NZ_CP008941.1"/>
</dbReference>
<dbReference type="KEGG" id="paca:ID47_07580"/>
<dbReference type="AlphaFoldDB" id="A0A077B0Z0"/>
<dbReference type="InterPro" id="IPR053520">
    <property type="entry name" value="Transposase_Tn903"/>
</dbReference>
<dbReference type="eggNOG" id="COG3039">
    <property type="taxonomic scope" value="Bacteria"/>
</dbReference>
<feature type="domain" description="Transposase DDE" evidence="1">
    <location>
        <begin position="33"/>
        <end position="145"/>
    </location>
</feature>
<evidence type="ECO:0000259" key="1">
    <source>
        <dbReference type="Pfam" id="PF13737"/>
    </source>
</evidence>
<name>A0A077B0Z0_9PROT</name>
<dbReference type="NCBIfam" id="NF033579">
    <property type="entry name" value="transpos_IS5_2"/>
    <property type="match status" value="1"/>
</dbReference>
<dbReference type="EMBL" id="CP008941">
    <property type="protein sequence ID" value="AIK96610.1"/>
    <property type="molecule type" value="Genomic_DNA"/>
</dbReference>
<keyword evidence="3" id="KW-1185">Reference proteome</keyword>
<gene>
    <name evidence="2" type="ORF">ID47_07580</name>
</gene>
<dbReference type="PANTHER" id="PTHR34631">
    <property type="match status" value="1"/>
</dbReference>
<evidence type="ECO:0000313" key="2">
    <source>
        <dbReference type="EMBL" id="AIK96610.1"/>
    </source>
</evidence>
<dbReference type="InterPro" id="IPR053172">
    <property type="entry name" value="Tn903_transposase"/>
</dbReference>
<dbReference type="PANTHER" id="PTHR34631:SF3">
    <property type="entry name" value="ISSOD12 TRANSPOSASE TNPA_ISSOD12"/>
    <property type="match status" value="1"/>
</dbReference>
<reference evidence="2 3" key="1">
    <citation type="submission" date="2014-07" db="EMBL/GenBank/DDBJ databases">
        <title>Comparative genomic insights into amoeba endosymbionts belonging to the families of Holosporaceae and Candidatus Midichloriaceae within Rickettsiales.</title>
        <authorList>
            <person name="Wang Z."/>
            <person name="Wu M."/>
        </authorList>
    </citation>
    <scope>NUCLEOTIDE SEQUENCE [LARGE SCALE GENOMIC DNA]</scope>
    <source>
        <strain evidence="2">PRA3</strain>
    </source>
</reference>
<sequence>MPYKERLRKHGCPGQRKADYRVKNWSDYNQALKNRGSLTLWICQDIGNKWYARKSSSSQKGRPYYYSDYAITIMLALRTMLKQKLRQIQGFVASLFALMGLNLDVPGDTRLSRRGTVALLTCQLDKMNEPGHLVIDSTGIKVYGESEWLESKHGKHYKRKLWRKLHIGINEEGLIVSRMMTDHLADDRSCLQDHLRQADPTKVTELIADSGYDGQETYDQLESANIKPIIPPARGSPSTADEAISPRQETVNYIDKKGKYAWQSKNKYGRRAKVENTMYRYKEIIGRKFNARLWNNQDAELHLGCFILNTFTKLGMPKSAKM</sequence>
<evidence type="ECO:0000313" key="3">
    <source>
        <dbReference type="Proteomes" id="UP000028926"/>
    </source>
</evidence>
<organism evidence="2 3">
    <name type="scientific">Candidatus Odyssella acanthamoebae</name>
    <dbReference type="NCBI Taxonomy" id="91604"/>
    <lineage>
        <taxon>Bacteria</taxon>
        <taxon>Pseudomonadati</taxon>
        <taxon>Pseudomonadota</taxon>
        <taxon>Alphaproteobacteria</taxon>
        <taxon>Holosporales</taxon>
        <taxon>Candidatus Paracaedibacteraceae</taxon>
        <taxon>Candidatus Odyssella</taxon>
    </lineage>
</organism>
<dbReference type="OrthoDB" id="8451553at2"/>
<dbReference type="HOGENOM" id="CLU_062982_1_0_5"/>
<accession>A0A077B0Z0</accession>
<dbReference type="Proteomes" id="UP000028926">
    <property type="component" value="Chromosome"/>
</dbReference>
<proteinExistence type="predicted"/>